<organism evidence="1 2">
    <name type="scientific">Nocardioides immobilis</name>
    <dbReference type="NCBI Taxonomy" id="2049295"/>
    <lineage>
        <taxon>Bacteria</taxon>
        <taxon>Bacillati</taxon>
        <taxon>Actinomycetota</taxon>
        <taxon>Actinomycetes</taxon>
        <taxon>Propionibacteriales</taxon>
        <taxon>Nocardioidaceae</taxon>
        <taxon>Nocardioides</taxon>
    </lineage>
</organism>
<dbReference type="EMBL" id="QXGH01000012">
    <property type="protein sequence ID" value="RHW27509.1"/>
    <property type="molecule type" value="Genomic_DNA"/>
</dbReference>
<gene>
    <name evidence="1" type="ORF">D0Z08_07405</name>
</gene>
<evidence type="ECO:0000313" key="2">
    <source>
        <dbReference type="Proteomes" id="UP000283644"/>
    </source>
</evidence>
<accession>A0A417Y4E0</accession>
<dbReference type="RefSeq" id="WP_118924226.1">
    <property type="nucleotide sequence ID" value="NZ_QXGH01000012.1"/>
</dbReference>
<dbReference type="Proteomes" id="UP000283644">
    <property type="component" value="Unassembled WGS sequence"/>
</dbReference>
<dbReference type="PROSITE" id="PS51257">
    <property type="entry name" value="PROKAR_LIPOPROTEIN"/>
    <property type="match status" value="1"/>
</dbReference>
<dbReference type="AlphaFoldDB" id="A0A417Y4E0"/>
<evidence type="ECO:0000313" key="1">
    <source>
        <dbReference type="EMBL" id="RHW27509.1"/>
    </source>
</evidence>
<reference evidence="1 2" key="1">
    <citation type="submission" date="2018-09" db="EMBL/GenBank/DDBJ databases">
        <title>Genome sequencing of Nocardioides immobilis CCTCC AB 2017083 for comparison to Nocardioides silvaticus.</title>
        <authorList>
            <person name="Li C."/>
            <person name="Wang G."/>
        </authorList>
    </citation>
    <scope>NUCLEOTIDE SEQUENCE [LARGE SCALE GENOMIC DNA]</scope>
    <source>
        <strain evidence="1 2">CCTCC AB 2017083</strain>
    </source>
</reference>
<protein>
    <submittedName>
        <fullName evidence="1">Uncharacterized protein</fullName>
    </submittedName>
</protein>
<sequence length="110" mass="11520">MRRAAPQARWRVALAGAVTGGLVLLAAAGCSDEQPPGESAPALAERLDKVDAAIEDGELGEARRAVDELVAETARALVADEITDDEADRIFDAAREVLAELPAPKEGDDE</sequence>
<comment type="caution">
    <text evidence="1">The sequence shown here is derived from an EMBL/GenBank/DDBJ whole genome shotgun (WGS) entry which is preliminary data.</text>
</comment>
<keyword evidence="2" id="KW-1185">Reference proteome</keyword>
<proteinExistence type="predicted"/>
<name>A0A417Y4E0_9ACTN</name>